<proteinExistence type="predicted"/>
<dbReference type="Proteomes" id="UP001153365">
    <property type="component" value="Unassembled WGS sequence"/>
</dbReference>
<keyword evidence="3" id="KW-1185">Reference proteome</keyword>
<accession>A0AAV0AH08</accession>
<comment type="caution">
    <text evidence="2">The sequence shown here is derived from an EMBL/GenBank/DDBJ whole genome shotgun (WGS) entry which is preliminary data.</text>
</comment>
<organism evidence="2 3">
    <name type="scientific">Phakopsora pachyrhizi</name>
    <name type="common">Asian soybean rust disease fungus</name>
    <dbReference type="NCBI Taxonomy" id="170000"/>
    <lineage>
        <taxon>Eukaryota</taxon>
        <taxon>Fungi</taxon>
        <taxon>Dikarya</taxon>
        <taxon>Basidiomycota</taxon>
        <taxon>Pucciniomycotina</taxon>
        <taxon>Pucciniomycetes</taxon>
        <taxon>Pucciniales</taxon>
        <taxon>Phakopsoraceae</taxon>
        <taxon>Phakopsora</taxon>
    </lineage>
</organism>
<dbReference type="EMBL" id="CALTRL010000151">
    <property type="protein sequence ID" value="CAH7666791.1"/>
    <property type="molecule type" value="Genomic_DNA"/>
</dbReference>
<evidence type="ECO:0000313" key="3">
    <source>
        <dbReference type="Proteomes" id="UP001153365"/>
    </source>
</evidence>
<gene>
    <name evidence="2" type="ORF">PPACK8108_LOCUS1142</name>
</gene>
<feature type="region of interest" description="Disordered" evidence="1">
    <location>
        <begin position="123"/>
        <end position="155"/>
    </location>
</feature>
<evidence type="ECO:0000256" key="1">
    <source>
        <dbReference type="SAM" id="MobiDB-lite"/>
    </source>
</evidence>
<feature type="compositionally biased region" description="Basic and acidic residues" evidence="1">
    <location>
        <begin position="138"/>
        <end position="155"/>
    </location>
</feature>
<protein>
    <submittedName>
        <fullName evidence="2">Uncharacterized protein</fullName>
    </submittedName>
</protein>
<sequence length="237" mass="27123">MKAEKPTLFREKIRAESPGYPIDSVINKLSARDLSAEQQDQKRPSRLEQKKGLYLIKVMLDCLVMWFEHQNPNGEDEDLQGSILNIRKDFSVRLMEYILNLYNRDLPDINDPKTISNTTKYSNYAESTGQGDPIGAAKEVRTDGYHKPRPDSQTGEVKDEFWRLLELSKAINGAGEDPGLPMEIRMVQWGHRLIKVLALRESEERGRENKVGCGWLADGENLKLPMEGMDMAEDGWR</sequence>
<dbReference type="AlphaFoldDB" id="A0AAV0AH08"/>
<reference evidence="2" key="1">
    <citation type="submission" date="2022-06" db="EMBL/GenBank/DDBJ databases">
        <authorList>
            <consortium name="SYNGENTA / RWTH Aachen University"/>
        </authorList>
    </citation>
    <scope>NUCLEOTIDE SEQUENCE</scope>
</reference>
<name>A0AAV0AH08_PHAPC</name>
<evidence type="ECO:0000313" key="2">
    <source>
        <dbReference type="EMBL" id="CAH7666791.1"/>
    </source>
</evidence>